<evidence type="ECO:0000313" key="1">
    <source>
        <dbReference type="EMBL" id="MDN4481860.1"/>
    </source>
</evidence>
<keyword evidence="2" id="KW-1185">Reference proteome</keyword>
<name>A0ABT8GK97_9MICO</name>
<sequence>MDEAEPVTDTAWTTLEPTLREEGEGWSAELWVTWNPARKTAPVEKRYRNANDPLIKVVELNWRDNPKFPASLERKRQRDLTNRPDQYDHIWEGGFVTVVEGAYYAGDLTRAKAEGRIGNVAPDPLMSFRVHCDIGGTGAKADAFVMWADQFIGKEIRVLDYYEAQGQPMATHAQWLREKGYLPGISTIVLPHVGDQHDKVYSTSYRTAFEQLGYTVVVIPNMGRGAAKTRIEATRRLFP</sequence>
<dbReference type="EMBL" id="JAUHQA010000010">
    <property type="protein sequence ID" value="MDN4481860.1"/>
    <property type="molecule type" value="Genomic_DNA"/>
</dbReference>
<dbReference type="Proteomes" id="UP001172708">
    <property type="component" value="Unassembled WGS sequence"/>
</dbReference>
<feature type="non-terminal residue" evidence="1">
    <location>
        <position position="239"/>
    </location>
</feature>
<reference evidence="1" key="1">
    <citation type="submission" date="2023-06" db="EMBL/GenBank/DDBJ databases">
        <title>Egi l300058.</title>
        <authorList>
            <person name="Gao L."/>
            <person name="Fang B.-Z."/>
            <person name="Li W.-J."/>
        </authorList>
    </citation>
    <scope>NUCLEOTIDE SEQUENCE</scope>
    <source>
        <strain evidence="1">EGI L300058</strain>
    </source>
</reference>
<accession>A0ABT8GK97</accession>
<dbReference type="Gene3D" id="3.40.50.300">
    <property type="entry name" value="P-loop containing nucleotide triphosphate hydrolases"/>
    <property type="match status" value="1"/>
</dbReference>
<evidence type="ECO:0000313" key="2">
    <source>
        <dbReference type="Proteomes" id="UP001172708"/>
    </source>
</evidence>
<dbReference type="InterPro" id="IPR027417">
    <property type="entry name" value="P-loop_NTPase"/>
</dbReference>
<protein>
    <recommendedName>
        <fullName evidence="3">Terminase large subunit gp17-like C-terminal domain-containing protein</fullName>
    </recommendedName>
</protein>
<dbReference type="RefSeq" id="WP_301143797.1">
    <property type="nucleotide sequence ID" value="NZ_JAUHQA010000010.1"/>
</dbReference>
<comment type="caution">
    <text evidence="1">The sequence shown here is derived from an EMBL/GenBank/DDBJ whole genome shotgun (WGS) entry which is preliminary data.</text>
</comment>
<proteinExistence type="predicted"/>
<evidence type="ECO:0008006" key="3">
    <source>
        <dbReference type="Google" id="ProtNLM"/>
    </source>
</evidence>
<gene>
    <name evidence="1" type="ORF">QQX02_13095</name>
</gene>
<organism evidence="1 2">
    <name type="scientific">Demequina muriae</name>
    <dbReference type="NCBI Taxonomy" id="3051664"/>
    <lineage>
        <taxon>Bacteria</taxon>
        <taxon>Bacillati</taxon>
        <taxon>Actinomycetota</taxon>
        <taxon>Actinomycetes</taxon>
        <taxon>Micrococcales</taxon>
        <taxon>Demequinaceae</taxon>
        <taxon>Demequina</taxon>
    </lineage>
</organism>